<dbReference type="EMBL" id="JBBMFJ010000019">
    <property type="protein sequence ID" value="MEQ2563449.1"/>
    <property type="molecule type" value="Genomic_DNA"/>
</dbReference>
<accession>A0ABV1HMA9</accession>
<organism evidence="2 3">
    <name type="scientific">Ventrimonas faecis</name>
    <dbReference type="NCBI Taxonomy" id="3133170"/>
    <lineage>
        <taxon>Bacteria</taxon>
        <taxon>Bacillati</taxon>
        <taxon>Bacillota</taxon>
        <taxon>Clostridia</taxon>
        <taxon>Lachnospirales</taxon>
        <taxon>Lachnospiraceae</taxon>
        <taxon>Ventrimonas</taxon>
    </lineage>
</organism>
<keyword evidence="1" id="KW-1133">Transmembrane helix</keyword>
<sequence length="156" mass="16685">MRSSRKKRLGAWIGIVLASSILLAGVMKMSAYAEPAESTEQAEITESSTSAGLSDMDFGMGDGQIELDPYDQVSDFGFSDSEALQSPIASFYSLCLYLSIGGMVLSLIIAGIKLAANDAGHGKHQFIDVVGTKVIVFFCISCFMGLINLFLGMLQH</sequence>
<dbReference type="Proteomes" id="UP001437460">
    <property type="component" value="Unassembled WGS sequence"/>
</dbReference>
<dbReference type="RefSeq" id="WP_349229590.1">
    <property type="nucleotide sequence ID" value="NZ_JBBMFJ010000019.1"/>
</dbReference>
<name>A0ABV1HMA9_9FIRM</name>
<protein>
    <recommendedName>
        <fullName evidence="4">DUF4134 domain-containing protein</fullName>
    </recommendedName>
</protein>
<evidence type="ECO:0000313" key="3">
    <source>
        <dbReference type="Proteomes" id="UP001437460"/>
    </source>
</evidence>
<evidence type="ECO:0000256" key="1">
    <source>
        <dbReference type="SAM" id="Phobius"/>
    </source>
</evidence>
<evidence type="ECO:0008006" key="4">
    <source>
        <dbReference type="Google" id="ProtNLM"/>
    </source>
</evidence>
<proteinExistence type="predicted"/>
<keyword evidence="1" id="KW-0812">Transmembrane</keyword>
<keyword evidence="3" id="KW-1185">Reference proteome</keyword>
<evidence type="ECO:0000313" key="2">
    <source>
        <dbReference type="EMBL" id="MEQ2563449.1"/>
    </source>
</evidence>
<feature type="transmembrane region" description="Helical" evidence="1">
    <location>
        <begin position="91"/>
        <end position="114"/>
    </location>
</feature>
<comment type="caution">
    <text evidence="2">The sequence shown here is derived from an EMBL/GenBank/DDBJ whole genome shotgun (WGS) entry which is preliminary data.</text>
</comment>
<keyword evidence="1" id="KW-0472">Membrane</keyword>
<feature type="transmembrane region" description="Helical" evidence="1">
    <location>
        <begin position="134"/>
        <end position="154"/>
    </location>
</feature>
<reference evidence="2 3" key="1">
    <citation type="submission" date="2024-03" db="EMBL/GenBank/DDBJ databases">
        <title>Human intestinal bacterial collection.</title>
        <authorList>
            <person name="Pauvert C."/>
            <person name="Hitch T.C.A."/>
            <person name="Clavel T."/>
        </authorList>
    </citation>
    <scope>NUCLEOTIDE SEQUENCE [LARGE SCALE GENOMIC DNA]</scope>
    <source>
        <strain evidence="2 3">CLA-AP-H27</strain>
    </source>
</reference>
<gene>
    <name evidence="2" type="ORF">WMO41_09815</name>
</gene>